<dbReference type="Proteomes" id="UP000041254">
    <property type="component" value="Unassembled WGS sequence"/>
</dbReference>
<evidence type="ECO:0000256" key="1">
    <source>
        <dbReference type="SAM" id="MobiDB-lite"/>
    </source>
</evidence>
<evidence type="ECO:0000313" key="4">
    <source>
        <dbReference type="Proteomes" id="UP000041254"/>
    </source>
</evidence>
<dbReference type="AlphaFoldDB" id="A0A0G4ESI0"/>
<gene>
    <name evidence="3" type="ORF">Vbra_12960</name>
</gene>
<proteinExistence type="predicted"/>
<keyword evidence="4" id="KW-1185">Reference proteome</keyword>
<evidence type="ECO:0000313" key="3">
    <source>
        <dbReference type="EMBL" id="CEM00825.1"/>
    </source>
</evidence>
<reference evidence="3 4" key="1">
    <citation type="submission" date="2014-11" db="EMBL/GenBank/DDBJ databases">
        <authorList>
            <person name="Zhu J."/>
            <person name="Qi W."/>
            <person name="Song R."/>
        </authorList>
    </citation>
    <scope>NUCLEOTIDE SEQUENCE [LARGE SCALE GENOMIC DNA]</scope>
</reference>
<dbReference type="InParanoid" id="A0A0G4ESI0"/>
<feature type="compositionally biased region" description="Basic and acidic residues" evidence="1">
    <location>
        <begin position="396"/>
        <end position="431"/>
    </location>
</feature>
<organism evidence="3 4">
    <name type="scientific">Vitrella brassicaformis (strain CCMP3155)</name>
    <dbReference type="NCBI Taxonomy" id="1169540"/>
    <lineage>
        <taxon>Eukaryota</taxon>
        <taxon>Sar</taxon>
        <taxon>Alveolata</taxon>
        <taxon>Colpodellida</taxon>
        <taxon>Vitrellaceae</taxon>
        <taxon>Vitrella</taxon>
    </lineage>
</organism>
<feature type="signal peptide" evidence="2">
    <location>
        <begin position="1"/>
        <end position="22"/>
    </location>
</feature>
<sequence length="431" mass="48122">MFSFLRASIPLLLAATAARCQAATVNETTLCRSSAIADVSKHDWRASSSAATNTSILGLDLCGIADGPVIMNALFIAIGHNIDVGPSVQILRAFKFICRLAGNGLKQLDKDTMKLANALKNESGKKQAKALDVTRRSVDMWAKEISFAMRHITSKTRRGLKDEICLRDWNRPEGQECPKEMPRLCAFGYECSLSTSKCVQYQYITAMDTIGAPIYVLSYLMASPVLLPGSMTARTVAWFLRHKYLFYELAQIHQEVHDEVFHELPKTRGVMFEDDLDQMAQQVTKLATLAAGLSLWDWLEKWDEVIWSKVTDACASAVNHITEKFVEIAVGEEVMAFIAAEEAEADGQHEAVVEGPLKDIFRLKFHREDCVYTDTHAPKSLVPSRASGPVGCPLNDEFKDADRELTQRGKEMRSGIQRRQEAVEREELGMQ</sequence>
<keyword evidence="2" id="KW-0732">Signal</keyword>
<feature type="chain" id="PRO_5005187552" evidence="2">
    <location>
        <begin position="23"/>
        <end position="431"/>
    </location>
</feature>
<dbReference type="EMBL" id="CDMY01000300">
    <property type="protein sequence ID" value="CEM00825.1"/>
    <property type="molecule type" value="Genomic_DNA"/>
</dbReference>
<dbReference type="VEuPathDB" id="CryptoDB:Vbra_12960"/>
<name>A0A0G4ESI0_VITBC</name>
<feature type="region of interest" description="Disordered" evidence="1">
    <location>
        <begin position="392"/>
        <end position="431"/>
    </location>
</feature>
<evidence type="ECO:0000256" key="2">
    <source>
        <dbReference type="SAM" id="SignalP"/>
    </source>
</evidence>
<accession>A0A0G4ESI0</accession>
<protein>
    <submittedName>
        <fullName evidence="3">Uncharacterized protein</fullName>
    </submittedName>
</protein>